<dbReference type="AlphaFoldDB" id="A0A915L7Y7"/>
<accession>A0A915L7Y7</accession>
<organism evidence="1 2">
    <name type="scientific">Romanomermis culicivorax</name>
    <name type="common">Nematode worm</name>
    <dbReference type="NCBI Taxonomy" id="13658"/>
    <lineage>
        <taxon>Eukaryota</taxon>
        <taxon>Metazoa</taxon>
        <taxon>Ecdysozoa</taxon>
        <taxon>Nematoda</taxon>
        <taxon>Enoplea</taxon>
        <taxon>Dorylaimia</taxon>
        <taxon>Mermithida</taxon>
        <taxon>Mermithoidea</taxon>
        <taxon>Mermithidae</taxon>
        <taxon>Romanomermis</taxon>
    </lineage>
</organism>
<keyword evidence="1" id="KW-1185">Reference proteome</keyword>
<evidence type="ECO:0000313" key="1">
    <source>
        <dbReference type="Proteomes" id="UP000887565"/>
    </source>
</evidence>
<dbReference type="Proteomes" id="UP000887565">
    <property type="component" value="Unplaced"/>
</dbReference>
<reference evidence="2" key="1">
    <citation type="submission" date="2022-11" db="UniProtKB">
        <authorList>
            <consortium name="WormBaseParasite"/>
        </authorList>
    </citation>
    <scope>IDENTIFICATION</scope>
</reference>
<protein>
    <submittedName>
        <fullName evidence="2">Uncharacterized protein</fullName>
    </submittedName>
</protein>
<name>A0A915L7Y7_ROMCU</name>
<dbReference type="WBParaSite" id="nRc.2.0.1.t46588-RA">
    <property type="protein sequence ID" value="nRc.2.0.1.t46588-RA"/>
    <property type="gene ID" value="nRc.2.0.1.g46588"/>
</dbReference>
<sequence>NLIPIFVVKDYAKYTDFDLSRHQKSTLKGENKFSFDVTFTFIKYCPKPKQNEDQSTLIGMQAIMGEINVYDVAVDGVAKIYTSRRDVLSKCFWQGISFPCNTPDDPVMFSDVLTDDEHLKTWALAGRTTYGREQTSKAM</sequence>
<evidence type="ECO:0000313" key="2">
    <source>
        <dbReference type="WBParaSite" id="nRc.2.0.1.t46588-RA"/>
    </source>
</evidence>
<proteinExistence type="predicted"/>